<comment type="caution">
    <text evidence="3">The sequence shown here is derived from an EMBL/GenBank/DDBJ whole genome shotgun (WGS) entry which is preliminary data.</text>
</comment>
<dbReference type="Proteomes" id="UP000018895">
    <property type="component" value="Unassembled WGS sequence"/>
</dbReference>
<evidence type="ECO:0000313" key="4">
    <source>
        <dbReference type="Proteomes" id="UP000018895"/>
    </source>
</evidence>
<dbReference type="AlphaFoldDB" id="W4QFJ0"/>
<dbReference type="PANTHER" id="PTHR35339:SF4">
    <property type="entry name" value="LINALOOL DEHYDRATASE_ISOMERASE DOMAIN-CONTAINING PROTEIN"/>
    <property type="match status" value="1"/>
</dbReference>
<dbReference type="RefSeq" id="WP_052015834.1">
    <property type="nucleotide sequence ID" value="NZ_BAUU01000014.1"/>
</dbReference>
<gene>
    <name evidence="3" type="ORF">JCM9152_2295</name>
</gene>
<organism evidence="3 4">
    <name type="scientific">Halalkalibacter hemicellulosilyticusJCM 9152</name>
    <dbReference type="NCBI Taxonomy" id="1236971"/>
    <lineage>
        <taxon>Bacteria</taxon>
        <taxon>Bacillati</taxon>
        <taxon>Bacillota</taxon>
        <taxon>Bacilli</taxon>
        <taxon>Bacillales</taxon>
        <taxon>Bacillaceae</taxon>
        <taxon>Halalkalibacter</taxon>
    </lineage>
</organism>
<dbReference type="PIRSF" id="PIRSF014753">
    <property type="entry name" value="UCP014753"/>
    <property type="match status" value="1"/>
</dbReference>
<dbReference type="InterPro" id="IPR049237">
    <property type="entry name" value="DUF2264_C"/>
</dbReference>
<protein>
    <submittedName>
        <fullName evidence="3">Miscellaneous</fullName>
    </submittedName>
</protein>
<feature type="domain" description="DUF2264" evidence="1">
    <location>
        <begin position="4"/>
        <end position="83"/>
    </location>
</feature>
<dbReference type="PANTHER" id="PTHR35339">
    <property type="entry name" value="LINALOOL DEHYDRATASE_ISOMERASE DOMAIN-CONTAINING PROTEIN"/>
    <property type="match status" value="1"/>
</dbReference>
<feature type="domain" description="DUF2264" evidence="2">
    <location>
        <begin position="103"/>
        <end position="316"/>
    </location>
</feature>
<evidence type="ECO:0000259" key="2">
    <source>
        <dbReference type="Pfam" id="PF20938"/>
    </source>
</evidence>
<sequence length="349" mass="39810">MVFAEVDAFSINVMKGIILRHIRWWLDQPILLADGTLSIGYTYPNLIMAENYNSPGSPYWGLKAFLILALDQDHLFWKAEEQSLPRLKQTLLQRSAHLTICRQDEVGHVLAFNSGHHSTNEHTHTSAKYEKFVYSNHFGFSVPRAEWGLGQGAFDSMLAVSERDNLYRVKRKSEEWVLEENYIYTKWKPWDDVVIKTWLVVGAPWHLRIHVINSNRDIDVADGGFALGKPFEPYGEEQITIEESRNEVLAKTTLGWSGIKHLSGNGHTTLVHPHSNTNVINSRTVIPTAIAQCGKGYSMFINAVYGEPKSTEDSWEEVPVVETKENVIFVYSARREKLLFELDVSSHLL</sequence>
<reference evidence="3" key="1">
    <citation type="journal article" date="2014" name="Genome Announc.">
        <title>Draft Genome Sequences of Three Alkaliphilic Bacillus Strains, Bacillus wakoensis JCM 9140T, Bacillus akibai JCM 9157T, and Bacillus hemicellulosilyticus JCM 9152T.</title>
        <authorList>
            <person name="Yuki M."/>
            <person name="Oshima K."/>
            <person name="Suda W."/>
            <person name="Oshida Y."/>
            <person name="Kitamura K."/>
            <person name="Iida T."/>
            <person name="Hattori M."/>
            <person name="Ohkuma M."/>
        </authorList>
    </citation>
    <scope>NUCLEOTIDE SEQUENCE [LARGE SCALE GENOMIC DNA]</scope>
    <source>
        <strain evidence="3">JCM 9152</strain>
    </source>
</reference>
<dbReference type="EMBL" id="BAUU01000014">
    <property type="protein sequence ID" value="GAE30870.1"/>
    <property type="molecule type" value="Genomic_DNA"/>
</dbReference>
<dbReference type="Pfam" id="PF20938">
    <property type="entry name" value="DUF2264_C"/>
    <property type="match status" value="1"/>
</dbReference>
<accession>W4QFJ0</accession>
<dbReference type="STRING" id="1236971.JCM9152_2295"/>
<dbReference type="InterPro" id="IPR016624">
    <property type="entry name" value="UCP014753"/>
</dbReference>
<keyword evidence="4" id="KW-1185">Reference proteome</keyword>
<dbReference type="InterPro" id="IPR049349">
    <property type="entry name" value="DUF2264_N"/>
</dbReference>
<dbReference type="Pfam" id="PF10022">
    <property type="entry name" value="DUF2264"/>
    <property type="match status" value="1"/>
</dbReference>
<name>W4QFJ0_9BACI</name>
<evidence type="ECO:0000313" key="3">
    <source>
        <dbReference type="EMBL" id="GAE30870.1"/>
    </source>
</evidence>
<proteinExistence type="predicted"/>
<evidence type="ECO:0000259" key="1">
    <source>
        <dbReference type="Pfam" id="PF10022"/>
    </source>
</evidence>